<name>A0A2Z4GDI5_9BACT</name>
<dbReference type="EMBL" id="CP029480">
    <property type="protein sequence ID" value="AWV99180.1"/>
    <property type="molecule type" value="Genomic_DNA"/>
</dbReference>
<dbReference type="OrthoDB" id="983143at2"/>
<dbReference type="InterPro" id="IPR008969">
    <property type="entry name" value="CarboxyPept-like_regulatory"/>
</dbReference>
<accession>A0A2Z4GDI5</accession>
<evidence type="ECO:0000313" key="2">
    <source>
        <dbReference type="Proteomes" id="UP000249873"/>
    </source>
</evidence>
<dbReference type="RefSeq" id="WP_111372373.1">
    <property type="nucleotide sequence ID" value="NZ_CP029480.1"/>
</dbReference>
<dbReference type="SUPFAM" id="SSF49464">
    <property type="entry name" value="Carboxypeptidase regulatory domain-like"/>
    <property type="match status" value="1"/>
</dbReference>
<protein>
    <recommendedName>
        <fullName evidence="3">Carboxypeptidase-like regulatory domain-containing protein</fullName>
    </recommendedName>
</protein>
<reference evidence="1 2" key="1">
    <citation type="submission" date="2018-05" db="EMBL/GenBank/DDBJ databases">
        <title>Complete genome sequence of Arcticibacterium luteifluviistationis SM1504T, a cytophagaceae bacterium isolated from Arctic surface seawater.</title>
        <authorList>
            <person name="Li Y."/>
            <person name="Qin Q.-L."/>
        </authorList>
    </citation>
    <scope>NUCLEOTIDE SEQUENCE [LARGE SCALE GENOMIC DNA]</scope>
    <source>
        <strain evidence="1 2">SM1504</strain>
    </source>
</reference>
<gene>
    <name evidence="1" type="ORF">DJ013_13785</name>
</gene>
<dbReference type="KEGG" id="als:DJ013_13785"/>
<sequence>MRHILVLLLLLSNIAFGQSLYLSGKVKEVGSQKALQYVNVTIPGTTIGTATDSLGRFSINIENHQDAELRFSIIGHQTRSLDISELLSPVNVYLLPSTTTLNELIVRPGENPAWALLRKVHENADDNNPLKYKTFKADFYAKTKMHITDIERNPEKPKKDSTKKGYMNLLMLENIGGFYAKNGQQKEVVKHTISNLPKMFPVNLVFINSLNPLGFYEPYYRFRPTFSSSSANAPVFERNYVNPIKPGVFNQYDFQLTDTLITGQDSTFLVKFQPNQGKALDALKGYLKINSDGYALSYIEAQPADTIQALQFKITQAYSKAGDKWYPTTRKIDLDYPYEDKGRTAMLRMDFSTYFSNISDNIPNGEVYFDGTTRQIGNTAHEISKKEFDEIRPKELNEKEKITYAKWSFDNKPKLKKTVEIMEWPYKLIAPTGPVMLMFDQFGMNYHEKLRLGLGLQNNLTKNPRIGLRASAGYGLGDKSWKYRTSASFHITKDRYNKVTVYKRKDISPPGQQTYLGHNYLSPSARYIYFNPDGYLVDEFIKTGVAVYTRPIRWTWIKFYAENDDKKALNYQIDENTSTETNYRTYGFMLRFVPRESYVRQGIFETLGNRNYPVININAQKSFDRNSNSSFIKADFGITQQFRWKKIGTDILTLSAGYATGQIPYSYLFNNQGVERKLFGGNTNSFEAGDLTQYAYDQSITLNWIHSFGKNIFRLKTKWSQPEIAIGHRFAWSRLTTETNSSEIELKDFSNGNYEANLYLYNLVRLKVFGVYFGLGAKTAYNYSQDFIGTRRFVVRPTFSLALF</sequence>
<dbReference type="Proteomes" id="UP000249873">
    <property type="component" value="Chromosome"/>
</dbReference>
<proteinExistence type="predicted"/>
<dbReference type="AlphaFoldDB" id="A0A2Z4GDI5"/>
<evidence type="ECO:0000313" key="1">
    <source>
        <dbReference type="EMBL" id="AWV99180.1"/>
    </source>
</evidence>
<dbReference type="Pfam" id="PF13715">
    <property type="entry name" value="CarbopepD_reg_2"/>
    <property type="match status" value="1"/>
</dbReference>
<organism evidence="1 2">
    <name type="scientific">Arcticibacterium luteifluviistationis</name>
    <dbReference type="NCBI Taxonomy" id="1784714"/>
    <lineage>
        <taxon>Bacteria</taxon>
        <taxon>Pseudomonadati</taxon>
        <taxon>Bacteroidota</taxon>
        <taxon>Cytophagia</taxon>
        <taxon>Cytophagales</taxon>
        <taxon>Leadbetterellaceae</taxon>
        <taxon>Arcticibacterium</taxon>
    </lineage>
</organism>
<keyword evidence="2" id="KW-1185">Reference proteome</keyword>
<evidence type="ECO:0008006" key="3">
    <source>
        <dbReference type="Google" id="ProtNLM"/>
    </source>
</evidence>